<comment type="caution">
    <text evidence="1">The sequence shown here is derived from an EMBL/GenBank/DDBJ whole genome shotgun (WGS) entry which is preliminary data.</text>
</comment>
<evidence type="ECO:0000313" key="2">
    <source>
        <dbReference type="Proteomes" id="UP000653305"/>
    </source>
</evidence>
<dbReference type="Proteomes" id="UP000653305">
    <property type="component" value="Unassembled WGS sequence"/>
</dbReference>
<evidence type="ECO:0000313" key="1">
    <source>
        <dbReference type="EMBL" id="GFQ03115.1"/>
    </source>
</evidence>
<sequence>MYLRVRRNNHSFQILVQRAWSTRPNLDLDDTNFNGYRGDSKFDEFSEFTKKTIQRYEQSNLNIESFKLCIKSPWGDLANDLIMRELIFDYEVGDIRGLPKHDVENLTICRIGLRPPALSCFALFHGLFWTLVRGLNDEHVYGLHDLEKVNVLLFDDDVAAWWHLPLKSLSNASICPKAAVMEQTCRNGVR</sequence>
<protein>
    <submittedName>
        <fullName evidence="1">Uncharacterized protein</fullName>
    </submittedName>
</protein>
<dbReference type="OrthoDB" id="912756at2759"/>
<reference evidence="1" key="1">
    <citation type="submission" date="2020-07" db="EMBL/GenBank/DDBJ databases">
        <title>Ethylene signaling mediates host invasion by parasitic plants.</title>
        <authorList>
            <person name="Yoshida S."/>
        </authorList>
    </citation>
    <scope>NUCLEOTIDE SEQUENCE</scope>
    <source>
        <strain evidence="1">Okayama</strain>
    </source>
</reference>
<gene>
    <name evidence="1" type="ORF">PHJA_002455300</name>
</gene>
<keyword evidence="2" id="KW-1185">Reference proteome</keyword>
<dbReference type="AlphaFoldDB" id="A0A830D3S9"/>
<organism evidence="1 2">
    <name type="scientific">Phtheirospermum japonicum</name>
    <dbReference type="NCBI Taxonomy" id="374723"/>
    <lineage>
        <taxon>Eukaryota</taxon>
        <taxon>Viridiplantae</taxon>
        <taxon>Streptophyta</taxon>
        <taxon>Embryophyta</taxon>
        <taxon>Tracheophyta</taxon>
        <taxon>Spermatophyta</taxon>
        <taxon>Magnoliopsida</taxon>
        <taxon>eudicotyledons</taxon>
        <taxon>Gunneridae</taxon>
        <taxon>Pentapetalae</taxon>
        <taxon>asterids</taxon>
        <taxon>lamiids</taxon>
        <taxon>Lamiales</taxon>
        <taxon>Orobanchaceae</taxon>
        <taxon>Orobanchaceae incertae sedis</taxon>
        <taxon>Phtheirospermum</taxon>
    </lineage>
</organism>
<dbReference type="EMBL" id="BMAC01000802">
    <property type="protein sequence ID" value="GFQ03115.1"/>
    <property type="molecule type" value="Genomic_DNA"/>
</dbReference>
<proteinExistence type="predicted"/>
<name>A0A830D3S9_9LAMI</name>
<accession>A0A830D3S9</accession>